<reference evidence="2" key="1">
    <citation type="journal article" date="2019" name="Emerg. Microbes Infect.">
        <title>Comprehensive subspecies identification of 175 nontuberculous mycobacteria species based on 7547 genomic profiles.</title>
        <authorList>
            <person name="Matsumoto Y."/>
            <person name="Kinjo T."/>
            <person name="Motooka D."/>
            <person name="Nabeya D."/>
            <person name="Jung N."/>
            <person name="Uechi K."/>
            <person name="Horii T."/>
            <person name="Iida T."/>
            <person name="Fujita J."/>
            <person name="Nakamura S."/>
        </authorList>
    </citation>
    <scope>NUCLEOTIDE SEQUENCE [LARGE SCALE GENOMIC DNA]</scope>
    <source>
        <strain evidence="2">JCM 13671</strain>
    </source>
</reference>
<dbReference type="RefSeq" id="WP_163645446.1">
    <property type="nucleotide sequence ID" value="NZ_AP022612.1"/>
</dbReference>
<dbReference type="NCBIfam" id="TIGR02246">
    <property type="entry name" value="SgcJ/EcaC family oxidoreductase"/>
    <property type="match status" value="1"/>
</dbReference>
<feature type="domain" description="Limonene-1,2-epoxide hydrolase" evidence="1">
    <location>
        <begin position="12"/>
        <end position="121"/>
    </location>
</feature>
<keyword evidence="3" id="KW-1185">Reference proteome</keyword>
<organism evidence="2 3">
    <name type="scientific">Mycolicibacterium confluentis</name>
    <dbReference type="NCBI Taxonomy" id="28047"/>
    <lineage>
        <taxon>Bacteria</taxon>
        <taxon>Bacillati</taxon>
        <taxon>Actinomycetota</taxon>
        <taxon>Actinomycetes</taxon>
        <taxon>Mycobacteriales</taxon>
        <taxon>Mycobacteriaceae</taxon>
        <taxon>Mycolicibacterium</taxon>
    </lineage>
</organism>
<reference evidence="2" key="2">
    <citation type="submission" date="2020-02" db="EMBL/GenBank/DDBJ databases">
        <authorList>
            <person name="Matsumoto Y."/>
            <person name="Motooka D."/>
            <person name="Nakamura S."/>
        </authorList>
    </citation>
    <scope>NUCLEOTIDE SEQUENCE</scope>
    <source>
        <strain evidence="2">JCM 13671</strain>
    </source>
</reference>
<dbReference type="AlphaFoldDB" id="A0A7I7Y148"/>
<dbReference type="InterPro" id="IPR013100">
    <property type="entry name" value="LEH"/>
</dbReference>
<sequence length="127" mass="14369">MSPQTDGTTTTAEQVVRAEIAAWGRNDVDEVISHFAEDATFDIGPDWPKLSGREAIHEMMKAFFAGGKCVDLEVRYLAVDGNVVLMERVDHWIVDGKQKSWPVMGAYEVQGEKISAWREYYYPPKDD</sequence>
<dbReference type="Pfam" id="PF07858">
    <property type="entry name" value="LEH"/>
    <property type="match status" value="1"/>
</dbReference>
<protein>
    <recommendedName>
        <fullName evidence="1">Limonene-1,2-epoxide hydrolase domain-containing protein</fullName>
    </recommendedName>
</protein>
<dbReference type="EMBL" id="AP022612">
    <property type="protein sequence ID" value="BBZ35317.1"/>
    <property type="molecule type" value="Genomic_DNA"/>
</dbReference>
<dbReference type="InterPro" id="IPR032710">
    <property type="entry name" value="NTF2-like_dom_sf"/>
</dbReference>
<evidence type="ECO:0000313" key="2">
    <source>
        <dbReference type="EMBL" id="BBZ35317.1"/>
    </source>
</evidence>
<name>A0A7I7Y148_9MYCO</name>
<dbReference type="Gene3D" id="3.10.450.50">
    <property type="match status" value="1"/>
</dbReference>
<evidence type="ECO:0000313" key="3">
    <source>
        <dbReference type="Proteomes" id="UP000466931"/>
    </source>
</evidence>
<gene>
    <name evidence="2" type="ORF">MCNF_39220</name>
</gene>
<dbReference type="Proteomes" id="UP000466931">
    <property type="component" value="Chromosome"/>
</dbReference>
<dbReference type="SUPFAM" id="SSF54427">
    <property type="entry name" value="NTF2-like"/>
    <property type="match status" value="1"/>
</dbReference>
<dbReference type="InterPro" id="IPR011944">
    <property type="entry name" value="Steroid_delta5-4_isomerase"/>
</dbReference>
<evidence type="ECO:0000259" key="1">
    <source>
        <dbReference type="Pfam" id="PF07858"/>
    </source>
</evidence>
<proteinExistence type="predicted"/>
<accession>A0A7I7Y148</accession>